<feature type="compositionally biased region" description="Basic and acidic residues" evidence="6">
    <location>
        <begin position="119"/>
        <end position="135"/>
    </location>
</feature>
<evidence type="ECO:0000256" key="4">
    <source>
        <dbReference type="ARBA" id="ARBA00038123"/>
    </source>
</evidence>
<dbReference type="PANTHER" id="PTHR20544:SF0">
    <property type="entry name" value="NUCLEOPROTEIN TPR_MLP1 DOMAIN-CONTAINING PROTEIN"/>
    <property type="match status" value="1"/>
</dbReference>
<dbReference type="OrthoDB" id="10254663at2759"/>
<evidence type="ECO:0000313" key="8">
    <source>
        <dbReference type="Proteomes" id="UP000192578"/>
    </source>
</evidence>
<sequence length="415" mass="48829">MERKQRDFHQRLESMARNDCAPQGNRNYLSDKFAKELRRARDASTKNTQNRCGTLTLPCAQVLKSNIPYEGPSKPTPMSHQPRGDCPPTSPKAKYKKHGEPQCGGGGHRAGRSLVQSRVSDHRSSCDEDAVDHVTESPSRPRRRPMLSENLPPYDSKRTNSLEELEEKVEFLNTHAQQLLKQVKREQNDRERLTELYDEALDEVRRLRERDRPPGQDLEARVRRLECERDEAFAKVRTAQVDNEELKMKLERIGEENQRDRQRWADKVNALEHRLHTTDADRDELSRRHNHSLEVLSKMELQQEEQKARLTSLEDQKQDHLKQIENLGCFVKDLELTTKQLHEKVDEKRHEVHQLTERMTEVEDIIVKVDQHMQREKDRFIQMQNDAYQAQVRNQEVRTELRKAMRKKSSSRNCD</sequence>
<keyword evidence="2" id="KW-0963">Cytoplasm</keyword>
<comment type="caution">
    <text evidence="7">The sequence shown here is derived from an EMBL/GenBank/DDBJ whole genome shotgun (WGS) entry which is preliminary data.</text>
</comment>
<evidence type="ECO:0000256" key="3">
    <source>
        <dbReference type="ARBA" id="ARBA00023212"/>
    </source>
</evidence>
<evidence type="ECO:0000256" key="2">
    <source>
        <dbReference type="ARBA" id="ARBA00022490"/>
    </source>
</evidence>
<reference evidence="8" key="1">
    <citation type="submission" date="2017-01" db="EMBL/GenBank/DDBJ databases">
        <title>Comparative genomics of anhydrobiosis in the tardigrade Hypsibius dujardini.</title>
        <authorList>
            <person name="Yoshida Y."/>
            <person name="Koutsovoulos G."/>
            <person name="Laetsch D."/>
            <person name="Stevens L."/>
            <person name="Kumar S."/>
            <person name="Horikawa D."/>
            <person name="Ishino K."/>
            <person name="Komine S."/>
            <person name="Tomita M."/>
            <person name="Blaxter M."/>
            <person name="Arakawa K."/>
        </authorList>
    </citation>
    <scope>NUCLEOTIDE SEQUENCE [LARGE SCALE GENOMIC DNA]</scope>
    <source>
        <strain evidence="8">Z151</strain>
    </source>
</reference>
<comment type="similarity">
    <text evidence="4">Belongs to the CEP135/TSGA10 family.</text>
</comment>
<dbReference type="InterPro" id="IPR051877">
    <property type="entry name" value="Centriole_BasalBody_StrucProt"/>
</dbReference>
<evidence type="ECO:0000256" key="6">
    <source>
        <dbReference type="SAM" id="MobiDB-lite"/>
    </source>
</evidence>
<keyword evidence="8" id="KW-1185">Reference proteome</keyword>
<comment type="subcellular location">
    <subcellularLocation>
        <location evidence="1">Cytoplasm</location>
        <location evidence="1">Cytoskeleton</location>
        <location evidence="1">Microtubule organizing center</location>
        <location evidence="1">Centrosome</location>
        <location evidence="1">Centriole</location>
    </subcellularLocation>
</comment>
<accession>A0A9X6RNA5</accession>
<feature type="compositionally biased region" description="Basic and acidic residues" evidence="6">
    <location>
        <begin position="1"/>
        <end position="16"/>
    </location>
</feature>
<gene>
    <name evidence="7" type="ORF">BV898_18583</name>
</gene>
<evidence type="ECO:0000256" key="5">
    <source>
        <dbReference type="SAM" id="Coils"/>
    </source>
</evidence>
<dbReference type="AlphaFoldDB" id="A0A9X6RNA5"/>
<dbReference type="Proteomes" id="UP000192578">
    <property type="component" value="Unassembled WGS sequence"/>
</dbReference>
<protein>
    <submittedName>
        <fullName evidence="7">Uncharacterized protein</fullName>
    </submittedName>
</protein>
<dbReference type="EMBL" id="MTYJ01000377">
    <property type="protein sequence ID" value="OWA54168.1"/>
    <property type="molecule type" value="Genomic_DNA"/>
</dbReference>
<evidence type="ECO:0000313" key="7">
    <source>
        <dbReference type="EMBL" id="OWA54168.1"/>
    </source>
</evidence>
<organism evidence="7 8">
    <name type="scientific">Hypsibius exemplaris</name>
    <name type="common">Freshwater tardigrade</name>
    <dbReference type="NCBI Taxonomy" id="2072580"/>
    <lineage>
        <taxon>Eukaryota</taxon>
        <taxon>Metazoa</taxon>
        <taxon>Ecdysozoa</taxon>
        <taxon>Tardigrada</taxon>
        <taxon>Eutardigrada</taxon>
        <taxon>Parachela</taxon>
        <taxon>Hypsibioidea</taxon>
        <taxon>Hypsibiidae</taxon>
        <taxon>Hypsibius</taxon>
    </lineage>
</organism>
<feature type="region of interest" description="Disordered" evidence="6">
    <location>
        <begin position="66"/>
        <end position="157"/>
    </location>
</feature>
<name>A0A9X6RNA5_HYPEX</name>
<dbReference type="PANTHER" id="PTHR20544">
    <property type="entry name" value="CENTROSOMAL PROTEIN CEP135"/>
    <property type="match status" value="1"/>
</dbReference>
<evidence type="ECO:0000256" key="1">
    <source>
        <dbReference type="ARBA" id="ARBA00004114"/>
    </source>
</evidence>
<proteinExistence type="inferred from homology"/>
<keyword evidence="5" id="KW-0175">Coiled coil</keyword>
<keyword evidence="3" id="KW-0206">Cytoskeleton</keyword>
<feature type="coiled-coil region" evidence="5">
    <location>
        <begin position="162"/>
        <end position="365"/>
    </location>
</feature>
<dbReference type="GO" id="GO:0005814">
    <property type="term" value="C:centriole"/>
    <property type="evidence" value="ECO:0007669"/>
    <property type="project" value="UniProtKB-SubCell"/>
</dbReference>
<feature type="region of interest" description="Disordered" evidence="6">
    <location>
        <begin position="1"/>
        <end position="28"/>
    </location>
</feature>